<dbReference type="GO" id="GO:0032259">
    <property type="term" value="P:methylation"/>
    <property type="evidence" value="ECO:0007669"/>
    <property type="project" value="UniProtKB-KW"/>
</dbReference>
<reference evidence="4" key="1">
    <citation type="submission" date="2020-02" db="EMBL/GenBank/DDBJ databases">
        <authorList>
            <person name="Meier V. D."/>
        </authorList>
    </citation>
    <scope>NUCLEOTIDE SEQUENCE</scope>
    <source>
        <strain evidence="4">AVDCRST_MAG83</strain>
    </source>
</reference>
<dbReference type="NCBIfam" id="NF004851">
    <property type="entry name" value="PRK06202.1"/>
    <property type="match status" value="1"/>
</dbReference>
<evidence type="ECO:0000256" key="1">
    <source>
        <dbReference type="ARBA" id="ARBA00022603"/>
    </source>
</evidence>
<keyword evidence="1 4" id="KW-0489">Methyltransferase</keyword>
<dbReference type="InterPro" id="IPR029063">
    <property type="entry name" value="SAM-dependent_MTases_sf"/>
</dbReference>
<name>A0A6J4HZS3_9MICC</name>
<proteinExistence type="predicted"/>
<dbReference type="SUPFAM" id="SSF53335">
    <property type="entry name" value="S-adenosyl-L-methionine-dependent methyltransferases"/>
    <property type="match status" value="1"/>
</dbReference>
<evidence type="ECO:0000256" key="2">
    <source>
        <dbReference type="ARBA" id="ARBA00022679"/>
    </source>
</evidence>
<organism evidence="4">
    <name type="scientific">uncultured Arthrobacter sp</name>
    <dbReference type="NCBI Taxonomy" id="114050"/>
    <lineage>
        <taxon>Bacteria</taxon>
        <taxon>Bacillati</taxon>
        <taxon>Actinomycetota</taxon>
        <taxon>Actinomycetes</taxon>
        <taxon>Micrococcales</taxon>
        <taxon>Micrococcaceae</taxon>
        <taxon>Arthrobacter</taxon>
        <taxon>environmental samples</taxon>
    </lineage>
</organism>
<dbReference type="RefSeq" id="WP_294566675.1">
    <property type="nucleotide sequence ID" value="NZ_CADCTE010000083.1"/>
</dbReference>
<dbReference type="Gene3D" id="3.40.50.150">
    <property type="entry name" value="Vaccinia Virus protein VP39"/>
    <property type="match status" value="1"/>
</dbReference>
<evidence type="ECO:0000256" key="3">
    <source>
        <dbReference type="ARBA" id="ARBA00022691"/>
    </source>
</evidence>
<evidence type="ECO:0000313" key="4">
    <source>
        <dbReference type="EMBL" id="CAA9236129.1"/>
    </source>
</evidence>
<dbReference type="EMBL" id="CADCTE010000083">
    <property type="protein sequence ID" value="CAA9236129.1"/>
    <property type="molecule type" value="Genomic_DNA"/>
</dbReference>
<keyword evidence="3" id="KW-0949">S-adenosyl-L-methionine</keyword>
<dbReference type="GO" id="GO:0008168">
    <property type="term" value="F:methyltransferase activity"/>
    <property type="evidence" value="ECO:0007669"/>
    <property type="project" value="UniProtKB-KW"/>
</dbReference>
<protein>
    <submittedName>
        <fullName evidence="4">Methyltransferase type 12</fullName>
    </submittedName>
</protein>
<dbReference type="Pfam" id="PF13489">
    <property type="entry name" value="Methyltransf_23"/>
    <property type="match status" value="1"/>
</dbReference>
<dbReference type="PANTHER" id="PTHR43464">
    <property type="entry name" value="METHYLTRANSFERASE"/>
    <property type="match status" value="1"/>
</dbReference>
<dbReference type="AlphaFoldDB" id="A0A6J4HZS3"/>
<dbReference type="PANTHER" id="PTHR43464:SF19">
    <property type="entry name" value="UBIQUINONE BIOSYNTHESIS O-METHYLTRANSFERASE, MITOCHONDRIAL"/>
    <property type="match status" value="1"/>
</dbReference>
<keyword evidence="2 4" id="KW-0808">Transferase</keyword>
<dbReference type="CDD" id="cd02440">
    <property type="entry name" value="AdoMet_MTases"/>
    <property type="match status" value="1"/>
</dbReference>
<accession>A0A6J4HZS3</accession>
<gene>
    <name evidence="4" type="ORF">AVDCRST_MAG83-1394</name>
</gene>
<sequence>MRPGGFLARRDADAVEEMDRPDCDPRKLETTYSQFGLVNSLVAGWRRTYTQLVRPQLASGRKNTLLDIGSGGGDVPRALARWAHQDGLDLAITAIDPDGRAHAYATAQPAVPGLTFRRALSSELVAEGRRFTVVTSNHVLHHLDPAALAGLLDDCETLTEAFAVHSDISRTRTGYAAFSVGTLPLRGSYIRRDGLTSIRRSYAPAELNAVLGSRPGWSVRRGVPFRNLLIYRPRSGG</sequence>